<evidence type="ECO:0000259" key="4">
    <source>
        <dbReference type="PROSITE" id="PS50011"/>
    </source>
</evidence>
<dbReference type="Pfam" id="PF00069">
    <property type="entry name" value="Pkinase"/>
    <property type="match status" value="1"/>
</dbReference>
<keyword evidence="5" id="KW-0808">Transferase</keyword>
<protein>
    <submittedName>
        <fullName evidence="5">Pkinase-domain-containing protein</fullName>
    </submittedName>
</protein>
<dbReference type="SUPFAM" id="SSF56112">
    <property type="entry name" value="Protein kinase-like (PK-like)"/>
    <property type="match status" value="1"/>
</dbReference>
<evidence type="ECO:0000256" key="3">
    <source>
        <dbReference type="SAM" id="MobiDB-lite"/>
    </source>
</evidence>
<dbReference type="PANTHER" id="PTHR24347">
    <property type="entry name" value="SERINE/THREONINE-PROTEIN KINASE"/>
    <property type="match status" value="1"/>
</dbReference>
<dbReference type="GO" id="GO:0005524">
    <property type="term" value="F:ATP binding"/>
    <property type="evidence" value="ECO:0007669"/>
    <property type="project" value="UniProtKB-KW"/>
</dbReference>
<evidence type="ECO:0000313" key="5">
    <source>
        <dbReference type="EMBL" id="CDZ98882.1"/>
    </source>
</evidence>
<name>A0A0F7SPB7_PHARH</name>
<evidence type="ECO:0000256" key="2">
    <source>
        <dbReference type="ARBA" id="ARBA00022840"/>
    </source>
</evidence>
<dbReference type="CDD" id="cd05117">
    <property type="entry name" value="STKc_CAMK"/>
    <property type="match status" value="1"/>
</dbReference>
<organism evidence="5">
    <name type="scientific">Phaffia rhodozyma</name>
    <name type="common">Yeast</name>
    <name type="synonym">Xanthophyllomyces dendrorhous</name>
    <dbReference type="NCBI Taxonomy" id="264483"/>
    <lineage>
        <taxon>Eukaryota</taxon>
        <taxon>Fungi</taxon>
        <taxon>Dikarya</taxon>
        <taxon>Basidiomycota</taxon>
        <taxon>Agaricomycotina</taxon>
        <taxon>Tremellomycetes</taxon>
        <taxon>Cystofilobasidiales</taxon>
        <taxon>Mrakiaceae</taxon>
        <taxon>Phaffia</taxon>
    </lineage>
</organism>
<evidence type="ECO:0000256" key="1">
    <source>
        <dbReference type="ARBA" id="ARBA00022741"/>
    </source>
</evidence>
<dbReference type="Gene3D" id="3.30.200.20">
    <property type="entry name" value="Phosphorylase Kinase, domain 1"/>
    <property type="match status" value="1"/>
</dbReference>
<dbReference type="Gene3D" id="1.10.510.10">
    <property type="entry name" value="Transferase(Phosphotransferase) domain 1"/>
    <property type="match status" value="1"/>
</dbReference>
<dbReference type="AlphaFoldDB" id="A0A0F7SPB7"/>
<keyword evidence="5" id="KW-0418">Kinase</keyword>
<dbReference type="PROSITE" id="PS50011">
    <property type="entry name" value="PROTEIN_KINASE_DOM"/>
    <property type="match status" value="1"/>
</dbReference>
<dbReference type="InterPro" id="IPR011009">
    <property type="entry name" value="Kinase-like_dom_sf"/>
</dbReference>
<sequence length="409" mass="45948">MGLKEVFLPQAESYKRKKDYKFQEELGRGIANTHRTFGKVIHCTWHKAPPPGSNIREVAMKVISKKAVKGNESDVLNEMKILEGLDHPNIVKLWDWFESREKYYLSFELAVGGELFNRITAKGKFSEKDAQDVVRSVLSALIYLHSHDIVHRDLKPENILYHSHDENSKLVLADFGIAKHLNSGEKLHAAAGSIGYAAPEVLTGVGHGKPVDIWSLGVVTFILLCGYSPFSNQDNNELIEETIRGRIVFHEKYWKKPSAESKEFIKWLMNVDPDQRPTAQEALDHPWLSSHLPQDHDIGEGLRTNYRSTASVRWKSAYNVITATNRFNAAGQRSRQNSLYGLPQQDGGRETRSGSVSTTSSGGFMTADESDHPSPQPLQREIPYESFDSNDPDAATLNHIETKTGALQL</sequence>
<dbReference type="InterPro" id="IPR008271">
    <property type="entry name" value="Ser/Thr_kinase_AS"/>
</dbReference>
<dbReference type="SMART" id="SM00220">
    <property type="entry name" value="S_TKc"/>
    <property type="match status" value="1"/>
</dbReference>
<accession>A0A0F7SPB7</accession>
<feature type="domain" description="Protein kinase" evidence="4">
    <location>
        <begin position="20"/>
        <end position="288"/>
    </location>
</feature>
<keyword evidence="2" id="KW-0067">ATP-binding</keyword>
<keyword evidence="1" id="KW-0547">Nucleotide-binding</keyword>
<dbReference type="FunFam" id="1.10.510.10:FF:000571">
    <property type="entry name" value="Maternal embryonic leucine zipper kinase"/>
    <property type="match status" value="1"/>
</dbReference>
<reference evidence="5" key="1">
    <citation type="submission" date="2014-08" db="EMBL/GenBank/DDBJ databases">
        <authorList>
            <person name="Sharma Rahul"/>
            <person name="Thines Marco"/>
        </authorList>
    </citation>
    <scope>NUCLEOTIDE SEQUENCE</scope>
</reference>
<feature type="region of interest" description="Disordered" evidence="3">
    <location>
        <begin position="332"/>
        <end position="395"/>
    </location>
</feature>
<dbReference type="InterPro" id="IPR000719">
    <property type="entry name" value="Prot_kinase_dom"/>
</dbReference>
<dbReference type="PROSITE" id="PS00108">
    <property type="entry name" value="PROTEIN_KINASE_ST"/>
    <property type="match status" value="1"/>
</dbReference>
<feature type="compositionally biased region" description="Low complexity" evidence="3">
    <location>
        <begin position="353"/>
        <end position="363"/>
    </location>
</feature>
<dbReference type="GO" id="GO:0004672">
    <property type="term" value="F:protein kinase activity"/>
    <property type="evidence" value="ECO:0007669"/>
    <property type="project" value="InterPro"/>
</dbReference>
<proteinExistence type="predicted"/>
<dbReference type="EMBL" id="LN483345">
    <property type="protein sequence ID" value="CDZ98882.1"/>
    <property type="molecule type" value="Genomic_DNA"/>
</dbReference>